<evidence type="ECO:0000313" key="1">
    <source>
        <dbReference type="EMBL" id="REC62518.1"/>
    </source>
</evidence>
<dbReference type="AlphaFoldDB" id="A0A3D9C9Z1"/>
<organism evidence="1 2">
    <name type="scientific">Chryseobacterium pennae</name>
    <dbReference type="NCBI Taxonomy" id="2258962"/>
    <lineage>
        <taxon>Bacteria</taxon>
        <taxon>Pseudomonadati</taxon>
        <taxon>Bacteroidota</taxon>
        <taxon>Flavobacteriia</taxon>
        <taxon>Flavobacteriales</taxon>
        <taxon>Weeksellaceae</taxon>
        <taxon>Chryseobacterium group</taxon>
        <taxon>Chryseobacterium</taxon>
    </lineage>
</organism>
<sequence>MEAVFPIHVKLNLQEGKKFYRYTYNEYTTAYGETHRSELNKVFHVTLKRLETEGFEYHIEIFDRVHRDKELSSSEKDFLDRIAEINNDVKLITDEYGRLKSIQNLPILQNKVEKIVEKLSRSYVGKKADDFYQFLKTLYRNEDLVAKDFLKYNHFGMILHQFYGRYNEKEDQVRHSVRYRNFMDNTIIDIDESVQTEAIRYDNELLLLQYTGNIPSDKNWEMFYGEMQRKEIVYHSETDFPKLDKYKGQILLDFITKEVLEHKLTIEFSLGENYQKKIIYHIKEISHEEL</sequence>
<proteinExistence type="predicted"/>
<evidence type="ECO:0000313" key="2">
    <source>
        <dbReference type="Proteomes" id="UP000256686"/>
    </source>
</evidence>
<accession>A0A3D9C9Z1</accession>
<gene>
    <name evidence="1" type="ORF">DRF65_10535</name>
</gene>
<comment type="caution">
    <text evidence="1">The sequence shown here is derived from an EMBL/GenBank/DDBJ whole genome shotgun (WGS) entry which is preliminary data.</text>
</comment>
<protein>
    <submittedName>
        <fullName evidence="1">Uncharacterized protein</fullName>
    </submittedName>
</protein>
<dbReference type="Proteomes" id="UP000256686">
    <property type="component" value="Unassembled WGS sequence"/>
</dbReference>
<dbReference type="RefSeq" id="WP_115970714.1">
    <property type="nucleotide sequence ID" value="NZ_QNVT01000008.1"/>
</dbReference>
<dbReference type="EMBL" id="QNVT01000008">
    <property type="protein sequence ID" value="REC62518.1"/>
    <property type="molecule type" value="Genomic_DNA"/>
</dbReference>
<keyword evidence="2" id="KW-1185">Reference proteome</keyword>
<name>A0A3D9C9Z1_9FLAO</name>
<reference evidence="2" key="1">
    <citation type="submission" date="2018-06" db="EMBL/GenBank/DDBJ databases">
        <authorList>
            <person name="Lum Nde A."/>
            <person name="Hugo C."/>
        </authorList>
    </citation>
    <scope>NUCLEOTIDE SEQUENCE [LARGE SCALE GENOMIC DNA]</scope>
    <source>
        <strain evidence="2">1_F178</strain>
    </source>
</reference>